<dbReference type="Pfam" id="PF04085">
    <property type="entry name" value="MreC"/>
    <property type="match status" value="1"/>
</dbReference>
<dbReference type="Gene3D" id="2.40.10.350">
    <property type="entry name" value="Rod shape-determining protein MreC, domain 2"/>
    <property type="match status" value="1"/>
</dbReference>
<dbReference type="InterPro" id="IPR042175">
    <property type="entry name" value="Cell/Rod_MreC_2"/>
</dbReference>
<evidence type="ECO:0000256" key="4">
    <source>
        <dbReference type="ARBA" id="ARBA00032089"/>
    </source>
</evidence>
<accession>A0A368T1A6</accession>
<comment type="similarity">
    <text evidence="1">Belongs to the MreC family.</text>
</comment>
<dbReference type="EMBL" id="QEIN01000184">
    <property type="protein sequence ID" value="RCV53729.1"/>
    <property type="molecule type" value="Genomic_DNA"/>
</dbReference>
<keyword evidence="3" id="KW-0133">Cell shape</keyword>
<evidence type="ECO:0000256" key="2">
    <source>
        <dbReference type="ARBA" id="ARBA00013855"/>
    </source>
</evidence>
<dbReference type="Proteomes" id="UP000253318">
    <property type="component" value="Unassembled WGS sequence"/>
</dbReference>
<evidence type="ECO:0000256" key="6">
    <source>
        <dbReference type="SAM" id="MobiDB-lite"/>
    </source>
</evidence>
<dbReference type="GO" id="GO:0005886">
    <property type="term" value="C:plasma membrane"/>
    <property type="evidence" value="ECO:0007669"/>
    <property type="project" value="TreeGrafter"/>
</dbReference>
<evidence type="ECO:0000256" key="5">
    <source>
        <dbReference type="SAM" id="Coils"/>
    </source>
</evidence>
<keyword evidence="5" id="KW-0175">Coiled coil</keyword>
<dbReference type="GO" id="GO:0008360">
    <property type="term" value="P:regulation of cell shape"/>
    <property type="evidence" value="ECO:0007669"/>
    <property type="project" value="UniProtKB-KW"/>
</dbReference>
<dbReference type="Gene3D" id="2.40.10.340">
    <property type="entry name" value="Rod shape-determining protein MreC, domain 1"/>
    <property type="match status" value="1"/>
</dbReference>
<sequence>MFRDTSRSRLVLGVLLALSLTLLVLDERDDANPVSGTARAVGAAVFEPISAAVTLASRPISDGYRALAAAPGAQRRIAELEARNAELTRELESVDADAARSRELADLLHLAGLGRYEVVAAHAVTRMTAQGFSDTATLDVGRRDGVTADMTVVNGDGLVGRVVRTTERTSTVLLVTDGASSVGARLEGSKEIGVISGGTHGIADTAPLRLELLDGTATVRKGERVVTLGSHGGAPYVPGVPIGTVRHVEDTPGALTRTARVAPAVDLSRLDVVGVVVAPPETDPRDSVLPPKPDPRAQAEQRHNGRPDRGRKTAPKHDGAEDPADPRHPDGAVARGKASTSAGQVAPARPAEPAPRAPGGGGGPPSSR</sequence>
<evidence type="ECO:0000259" key="7">
    <source>
        <dbReference type="Pfam" id="PF04085"/>
    </source>
</evidence>
<feature type="compositionally biased region" description="Basic and acidic residues" evidence="6">
    <location>
        <begin position="293"/>
        <end position="330"/>
    </location>
</feature>
<evidence type="ECO:0000313" key="8">
    <source>
        <dbReference type="EMBL" id="RCV53729.1"/>
    </source>
</evidence>
<feature type="non-terminal residue" evidence="8">
    <location>
        <position position="368"/>
    </location>
</feature>
<dbReference type="AlphaFoldDB" id="A0A368T1A6"/>
<reference evidence="8 9" key="1">
    <citation type="submission" date="2018-04" db="EMBL/GenBank/DDBJ databases">
        <title>Novel actinobacteria from marine sediment.</title>
        <authorList>
            <person name="Ng Z.Y."/>
            <person name="Tan G.Y.A."/>
        </authorList>
    </citation>
    <scope>NUCLEOTIDE SEQUENCE [LARGE SCALE GENOMIC DNA]</scope>
    <source>
        <strain evidence="8 9">TPS81</strain>
    </source>
</reference>
<name>A0A368T1A6_9ACTN</name>
<feature type="region of interest" description="Disordered" evidence="6">
    <location>
        <begin position="278"/>
        <end position="368"/>
    </location>
</feature>
<keyword evidence="9" id="KW-1185">Reference proteome</keyword>
<gene>
    <name evidence="8" type="ORF">DEF24_20205</name>
</gene>
<organism evidence="8 9">
    <name type="scientific">Marinitenerispora sediminis</name>
    <dbReference type="NCBI Taxonomy" id="1931232"/>
    <lineage>
        <taxon>Bacteria</taxon>
        <taxon>Bacillati</taxon>
        <taxon>Actinomycetota</taxon>
        <taxon>Actinomycetes</taxon>
        <taxon>Streptosporangiales</taxon>
        <taxon>Nocardiopsidaceae</taxon>
        <taxon>Marinitenerispora</taxon>
    </lineage>
</organism>
<feature type="domain" description="Rod shape-determining protein MreC beta-barrel core" evidence="7">
    <location>
        <begin position="127"/>
        <end position="276"/>
    </location>
</feature>
<proteinExistence type="inferred from homology"/>
<protein>
    <recommendedName>
        <fullName evidence="2">Cell shape-determining protein MreC</fullName>
    </recommendedName>
    <alternativeName>
        <fullName evidence="4">Cell shape protein MreC</fullName>
    </alternativeName>
</protein>
<evidence type="ECO:0000256" key="3">
    <source>
        <dbReference type="ARBA" id="ARBA00022960"/>
    </source>
</evidence>
<dbReference type="InterPro" id="IPR042177">
    <property type="entry name" value="Cell/Rod_1"/>
</dbReference>
<feature type="compositionally biased region" description="Gly residues" evidence="6">
    <location>
        <begin position="358"/>
        <end position="368"/>
    </location>
</feature>
<dbReference type="PANTHER" id="PTHR34138:SF1">
    <property type="entry name" value="CELL SHAPE-DETERMINING PROTEIN MREC"/>
    <property type="match status" value="1"/>
</dbReference>
<dbReference type="PANTHER" id="PTHR34138">
    <property type="entry name" value="CELL SHAPE-DETERMINING PROTEIN MREC"/>
    <property type="match status" value="1"/>
</dbReference>
<evidence type="ECO:0000313" key="9">
    <source>
        <dbReference type="Proteomes" id="UP000253318"/>
    </source>
</evidence>
<comment type="caution">
    <text evidence="8">The sequence shown here is derived from an EMBL/GenBank/DDBJ whole genome shotgun (WGS) entry which is preliminary data.</text>
</comment>
<dbReference type="InterPro" id="IPR055342">
    <property type="entry name" value="MreC_beta-barrel_core"/>
</dbReference>
<evidence type="ECO:0000256" key="1">
    <source>
        <dbReference type="ARBA" id="ARBA00009369"/>
    </source>
</evidence>
<feature type="coiled-coil region" evidence="5">
    <location>
        <begin position="70"/>
        <end position="104"/>
    </location>
</feature>
<dbReference type="OrthoDB" id="5196068at2"/>
<dbReference type="InterPro" id="IPR007221">
    <property type="entry name" value="MreC"/>
</dbReference>